<protein>
    <recommendedName>
        <fullName evidence="2 9">Cell division ATP-binding protein FtsE</fullName>
    </recommendedName>
</protein>
<keyword evidence="6 9" id="KW-0067">ATP-binding</keyword>
<evidence type="ECO:0000256" key="3">
    <source>
        <dbReference type="ARBA" id="ARBA00022475"/>
    </source>
</evidence>
<dbReference type="PANTHER" id="PTHR24220:SF470">
    <property type="entry name" value="CELL DIVISION ATP-BINDING PROTEIN FTSE"/>
    <property type="match status" value="1"/>
</dbReference>
<gene>
    <name evidence="9" type="primary">ftsE</name>
    <name evidence="11" type="ORF">A3G31_01115</name>
</gene>
<evidence type="ECO:0000256" key="2">
    <source>
        <dbReference type="ARBA" id="ARBA00020019"/>
    </source>
</evidence>
<dbReference type="NCBIfam" id="TIGR02673">
    <property type="entry name" value="FtsE"/>
    <property type="match status" value="1"/>
</dbReference>
<comment type="function">
    <text evidence="9">Part of the ABC transporter FtsEX involved in cellular division.</text>
</comment>
<dbReference type="InterPro" id="IPR027417">
    <property type="entry name" value="P-loop_NTPase"/>
</dbReference>
<comment type="caution">
    <text evidence="11">The sequence shown here is derived from an EMBL/GenBank/DDBJ whole genome shotgun (WGS) entry which is preliminary data.</text>
</comment>
<comment type="similarity">
    <text evidence="1 9">Belongs to the ABC transporter superfamily.</text>
</comment>
<dbReference type="SMART" id="SM00382">
    <property type="entry name" value="AAA"/>
    <property type="match status" value="1"/>
</dbReference>
<dbReference type="InterPro" id="IPR005286">
    <property type="entry name" value="Cell_div_FtsE"/>
</dbReference>
<comment type="subcellular location">
    <subcellularLocation>
        <location evidence="9">Cell membrane</location>
        <topology evidence="9">Peripheral membrane protein</topology>
        <orientation evidence="9">Cytoplasmic side</orientation>
    </subcellularLocation>
</comment>
<evidence type="ECO:0000256" key="5">
    <source>
        <dbReference type="ARBA" id="ARBA00022741"/>
    </source>
</evidence>
<dbReference type="Proteomes" id="UP000178082">
    <property type="component" value="Unassembled WGS sequence"/>
</dbReference>
<sequence>MIQLSNVDKVYSGGRWALKDINLHIKKGEFIFITGPSGAGKTTILKLIYLGDKASIGEVILFGKNLAKLKKGSIPYLRRNMGIIFQDFKLLLDKSAYDNVAFALRILGFKKGDIRSRVLDTLKLVGLGKKSGEIAGGLSGGEQQRVCIARAVVNEPALILADEPTGNLDEGNANHVMEILRSLNSKGTTVVVATHNRALVERSDGRNIFIDGGKITKECLLREGNVS</sequence>
<comment type="subunit">
    <text evidence="9">Homodimer. Forms a membrane-associated complex with FtsX.</text>
</comment>
<dbReference type="EMBL" id="MGDI01000001">
    <property type="protein sequence ID" value="OGL55395.1"/>
    <property type="molecule type" value="Genomic_DNA"/>
</dbReference>
<dbReference type="InterPro" id="IPR003439">
    <property type="entry name" value="ABC_transporter-like_ATP-bd"/>
</dbReference>
<dbReference type="InterPro" id="IPR017871">
    <property type="entry name" value="ABC_transporter-like_CS"/>
</dbReference>
<dbReference type="PROSITE" id="PS00211">
    <property type="entry name" value="ABC_TRANSPORTER_1"/>
    <property type="match status" value="1"/>
</dbReference>
<evidence type="ECO:0000313" key="11">
    <source>
        <dbReference type="EMBL" id="OGL55395.1"/>
    </source>
</evidence>
<evidence type="ECO:0000259" key="10">
    <source>
        <dbReference type="PROSITE" id="PS50893"/>
    </source>
</evidence>
<keyword evidence="3 9" id="KW-1003">Cell membrane</keyword>
<reference evidence="11 12" key="1">
    <citation type="journal article" date="2016" name="Nat. Commun.">
        <title>Thousands of microbial genomes shed light on interconnected biogeochemical processes in an aquifer system.</title>
        <authorList>
            <person name="Anantharaman K."/>
            <person name="Brown C.T."/>
            <person name="Hug L.A."/>
            <person name="Sharon I."/>
            <person name="Castelle C.J."/>
            <person name="Probst A.J."/>
            <person name="Thomas B.C."/>
            <person name="Singh A."/>
            <person name="Wilkins M.J."/>
            <person name="Karaoz U."/>
            <person name="Brodie E.L."/>
            <person name="Williams K.H."/>
            <person name="Hubbard S.S."/>
            <person name="Banfield J.F."/>
        </authorList>
    </citation>
    <scope>NUCLEOTIDE SEQUENCE [LARGE SCALE GENOMIC DNA]</scope>
</reference>
<dbReference type="Gene3D" id="3.40.50.300">
    <property type="entry name" value="P-loop containing nucleotide triphosphate hydrolases"/>
    <property type="match status" value="1"/>
</dbReference>
<evidence type="ECO:0000256" key="4">
    <source>
        <dbReference type="ARBA" id="ARBA00022618"/>
    </source>
</evidence>
<dbReference type="STRING" id="1817883.A3G31_01115"/>
<evidence type="ECO:0000256" key="8">
    <source>
        <dbReference type="ARBA" id="ARBA00023306"/>
    </source>
</evidence>
<keyword evidence="5 9" id="KW-0547">Nucleotide-binding</keyword>
<accession>A0A1F7SNN2</accession>
<dbReference type="InterPro" id="IPR015854">
    <property type="entry name" value="ABC_transpr_LolD-like"/>
</dbReference>
<evidence type="ECO:0000256" key="7">
    <source>
        <dbReference type="ARBA" id="ARBA00023136"/>
    </source>
</evidence>
<evidence type="ECO:0000256" key="9">
    <source>
        <dbReference type="RuleBase" id="RU365094"/>
    </source>
</evidence>
<evidence type="ECO:0000256" key="1">
    <source>
        <dbReference type="ARBA" id="ARBA00005417"/>
    </source>
</evidence>
<feature type="domain" description="ABC transporter" evidence="10">
    <location>
        <begin position="2"/>
        <end position="226"/>
    </location>
</feature>
<dbReference type="SUPFAM" id="SSF52540">
    <property type="entry name" value="P-loop containing nucleoside triphosphate hydrolases"/>
    <property type="match status" value="1"/>
</dbReference>
<evidence type="ECO:0000313" key="12">
    <source>
        <dbReference type="Proteomes" id="UP000178082"/>
    </source>
</evidence>
<dbReference type="PANTHER" id="PTHR24220">
    <property type="entry name" value="IMPORT ATP-BINDING PROTEIN"/>
    <property type="match status" value="1"/>
</dbReference>
<dbReference type="PROSITE" id="PS50893">
    <property type="entry name" value="ABC_TRANSPORTER_2"/>
    <property type="match status" value="1"/>
</dbReference>
<organism evidence="11 12">
    <name type="scientific">Candidatus Schekmanbacteria bacterium RIFCSPLOWO2_12_FULL_38_15</name>
    <dbReference type="NCBI Taxonomy" id="1817883"/>
    <lineage>
        <taxon>Bacteria</taxon>
        <taxon>Candidatus Schekmaniibacteriota</taxon>
    </lineage>
</organism>
<dbReference type="GO" id="GO:0005524">
    <property type="term" value="F:ATP binding"/>
    <property type="evidence" value="ECO:0007669"/>
    <property type="project" value="UniProtKB-UniRule"/>
</dbReference>
<keyword evidence="4 9" id="KW-0132">Cell division</keyword>
<dbReference type="GO" id="GO:0005886">
    <property type="term" value="C:plasma membrane"/>
    <property type="evidence" value="ECO:0007669"/>
    <property type="project" value="UniProtKB-SubCell"/>
</dbReference>
<dbReference type="InterPro" id="IPR003593">
    <property type="entry name" value="AAA+_ATPase"/>
</dbReference>
<name>A0A1F7SNN2_9BACT</name>
<keyword evidence="7 9" id="KW-0472">Membrane</keyword>
<dbReference type="Pfam" id="PF00005">
    <property type="entry name" value="ABC_tran"/>
    <property type="match status" value="1"/>
</dbReference>
<evidence type="ECO:0000256" key="6">
    <source>
        <dbReference type="ARBA" id="ARBA00022840"/>
    </source>
</evidence>
<dbReference type="AlphaFoldDB" id="A0A1F7SNN2"/>
<dbReference type="FunFam" id="3.40.50.300:FF:000056">
    <property type="entry name" value="Cell division ATP-binding protein FtsE"/>
    <property type="match status" value="1"/>
</dbReference>
<dbReference type="GO" id="GO:0051301">
    <property type="term" value="P:cell division"/>
    <property type="evidence" value="ECO:0007669"/>
    <property type="project" value="UniProtKB-UniRule"/>
</dbReference>
<keyword evidence="8 9" id="KW-0131">Cell cycle</keyword>
<proteinExistence type="inferred from homology"/>
<dbReference type="GO" id="GO:0016887">
    <property type="term" value="F:ATP hydrolysis activity"/>
    <property type="evidence" value="ECO:0007669"/>
    <property type="project" value="InterPro"/>
</dbReference>
<dbReference type="GO" id="GO:0022857">
    <property type="term" value="F:transmembrane transporter activity"/>
    <property type="evidence" value="ECO:0007669"/>
    <property type="project" value="TreeGrafter"/>
</dbReference>